<gene>
    <name evidence="1" type="ORF">S12H4_36794</name>
</gene>
<sequence>IKDTKEIILGSSGHALDLKCSDPNTKKLKVVLVEKDGACYSHLKNVIHRRWGNVNIKMAEGPIWFNQSNIYLLNMELDRALNTIEKISLGNALFFFDPLRSVEYQVIEQVAKKRIKTYYKTGTEFIIFIFTSDWFLGRDDFAGLPTTIDKATWSEAEKMTVSDADALFGNTEWRDQILNSHPIDERENCLIELYRNRLHKWFRYILPMPFNPKTKQIFHLIFMF</sequence>
<protein>
    <submittedName>
        <fullName evidence="1">Uncharacterized protein</fullName>
    </submittedName>
</protein>
<name>X1SLX5_9ZZZZ</name>
<dbReference type="AlphaFoldDB" id="X1SLX5"/>
<feature type="non-terminal residue" evidence="1">
    <location>
        <position position="1"/>
    </location>
</feature>
<comment type="caution">
    <text evidence="1">The sequence shown here is derived from an EMBL/GenBank/DDBJ whole genome shotgun (WGS) entry which is preliminary data.</text>
</comment>
<evidence type="ECO:0000313" key="1">
    <source>
        <dbReference type="EMBL" id="GAI94047.1"/>
    </source>
</evidence>
<proteinExistence type="predicted"/>
<organism evidence="1">
    <name type="scientific">marine sediment metagenome</name>
    <dbReference type="NCBI Taxonomy" id="412755"/>
    <lineage>
        <taxon>unclassified sequences</taxon>
        <taxon>metagenomes</taxon>
        <taxon>ecological metagenomes</taxon>
    </lineage>
</organism>
<dbReference type="EMBL" id="BARW01021966">
    <property type="protein sequence ID" value="GAI94047.1"/>
    <property type="molecule type" value="Genomic_DNA"/>
</dbReference>
<reference evidence="1" key="1">
    <citation type="journal article" date="2014" name="Front. Microbiol.">
        <title>High frequency of phylogenetically diverse reductive dehalogenase-homologous genes in deep subseafloor sedimentary metagenomes.</title>
        <authorList>
            <person name="Kawai M."/>
            <person name="Futagami T."/>
            <person name="Toyoda A."/>
            <person name="Takaki Y."/>
            <person name="Nishi S."/>
            <person name="Hori S."/>
            <person name="Arai W."/>
            <person name="Tsubouchi T."/>
            <person name="Morono Y."/>
            <person name="Uchiyama I."/>
            <person name="Ito T."/>
            <person name="Fujiyama A."/>
            <person name="Inagaki F."/>
            <person name="Takami H."/>
        </authorList>
    </citation>
    <scope>NUCLEOTIDE SEQUENCE</scope>
    <source>
        <strain evidence="1">Expedition CK06-06</strain>
    </source>
</reference>
<accession>X1SLX5</accession>